<dbReference type="EMBL" id="KB097661">
    <property type="protein sequence ID" value="ESN92233.1"/>
    <property type="molecule type" value="Genomic_DNA"/>
</dbReference>
<sequence length="128" mass="14596">VFQRRFDGSVDFYRTWLEYEGGFGDLKGEFWLGNRFISQYTSGKGNFTLKVIAVAFDLTRAFAYLYDFKVAESSLKYMIGFSSCGGNYTNPCSIHNNQAFSTWDRDNDAVSYNCAVTFKGPDLCFILL</sequence>
<dbReference type="GeneID" id="20217027"/>
<dbReference type="HOGENOM" id="CLU_038628_10_0_1"/>
<evidence type="ECO:0000313" key="2">
    <source>
        <dbReference type="EMBL" id="ESN90964.1"/>
    </source>
</evidence>
<name>T1G7I0_HELRO</name>
<dbReference type="SMART" id="SM00186">
    <property type="entry name" value="FBG"/>
    <property type="match status" value="1"/>
</dbReference>
<dbReference type="AlphaFoldDB" id="T1G7I0"/>
<evidence type="ECO:0000313" key="3">
    <source>
        <dbReference type="EMBL" id="ESN92233.1"/>
    </source>
</evidence>
<dbReference type="PANTHER" id="PTHR19143">
    <property type="entry name" value="FIBRINOGEN/TENASCIN/ANGIOPOEITIN"/>
    <property type="match status" value="1"/>
</dbReference>
<dbReference type="EMBL" id="KB097736">
    <property type="protein sequence ID" value="ESN90964.1"/>
    <property type="molecule type" value="Genomic_DNA"/>
</dbReference>
<dbReference type="InterPro" id="IPR036056">
    <property type="entry name" value="Fibrinogen-like_C"/>
</dbReference>
<dbReference type="eggNOG" id="KOG2579">
    <property type="taxonomic scope" value="Eukaryota"/>
</dbReference>
<feature type="domain" description="Fibrinogen C-terminal" evidence="1">
    <location>
        <begin position="1"/>
        <end position="120"/>
    </location>
</feature>
<dbReference type="InterPro" id="IPR002181">
    <property type="entry name" value="Fibrinogen_a/b/g_C_dom"/>
</dbReference>
<organism evidence="4 5">
    <name type="scientific">Helobdella robusta</name>
    <name type="common">Californian leech</name>
    <dbReference type="NCBI Taxonomy" id="6412"/>
    <lineage>
        <taxon>Eukaryota</taxon>
        <taxon>Metazoa</taxon>
        <taxon>Spiralia</taxon>
        <taxon>Lophotrochozoa</taxon>
        <taxon>Annelida</taxon>
        <taxon>Clitellata</taxon>
        <taxon>Hirudinea</taxon>
        <taxon>Rhynchobdellida</taxon>
        <taxon>Glossiphoniidae</taxon>
        <taxon>Helobdella</taxon>
    </lineage>
</organism>
<dbReference type="EnsemblMetazoa" id="HelroT89821">
    <property type="protein sequence ID" value="HelroP89821"/>
    <property type="gene ID" value="HelroG89821"/>
</dbReference>
<dbReference type="GeneID" id="20217133"/>
<dbReference type="Gene3D" id="3.90.215.10">
    <property type="entry name" value="Gamma Fibrinogen, chain A, domain 1"/>
    <property type="match status" value="1"/>
</dbReference>
<dbReference type="InParanoid" id="T1G7I0"/>
<reference evidence="4" key="3">
    <citation type="submission" date="2015-06" db="UniProtKB">
        <authorList>
            <consortium name="EnsemblMetazoa"/>
        </authorList>
    </citation>
    <scope>IDENTIFICATION</scope>
</reference>
<dbReference type="Proteomes" id="UP000015101">
    <property type="component" value="Unassembled WGS sequence"/>
</dbReference>
<dbReference type="EMBL" id="AMQM01008196">
    <property type="status" value="NOT_ANNOTATED_CDS"/>
    <property type="molecule type" value="Genomic_DNA"/>
</dbReference>
<reference evidence="5" key="1">
    <citation type="submission" date="2012-12" db="EMBL/GenBank/DDBJ databases">
        <authorList>
            <person name="Hellsten U."/>
            <person name="Grimwood J."/>
            <person name="Chapman J.A."/>
            <person name="Shapiro H."/>
            <person name="Aerts A."/>
            <person name="Otillar R.P."/>
            <person name="Terry A.Y."/>
            <person name="Boore J.L."/>
            <person name="Simakov O."/>
            <person name="Marletaz F."/>
            <person name="Cho S.-J."/>
            <person name="Edsinger-Gonzales E."/>
            <person name="Havlak P."/>
            <person name="Kuo D.-H."/>
            <person name="Larsson T."/>
            <person name="Lv J."/>
            <person name="Arendt D."/>
            <person name="Savage R."/>
            <person name="Osoegawa K."/>
            <person name="de Jong P."/>
            <person name="Lindberg D.R."/>
            <person name="Seaver E.C."/>
            <person name="Weisblat D.A."/>
            <person name="Putnam N.H."/>
            <person name="Grigoriev I.V."/>
            <person name="Rokhsar D.S."/>
        </authorList>
    </citation>
    <scope>NUCLEOTIDE SEQUENCE</scope>
</reference>
<dbReference type="OrthoDB" id="6275059at2759"/>
<gene>
    <name evidence="4" type="primary">20217133</name>
    <name evidence="3" type="ORF">HELRODRAFT_89821</name>
    <name evidence="2" type="ORF">HELRODRAFT_90633</name>
</gene>
<dbReference type="EnsemblMetazoa" id="HelroT90633">
    <property type="protein sequence ID" value="HelroP90633"/>
    <property type="gene ID" value="HelroG90633"/>
</dbReference>
<evidence type="ECO:0000259" key="1">
    <source>
        <dbReference type="PROSITE" id="PS51406"/>
    </source>
</evidence>
<dbReference type="InterPro" id="IPR014716">
    <property type="entry name" value="Fibrinogen_a/b/g_C_1"/>
</dbReference>
<dbReference type="GO" id="GO:0005615">
    <property type="term" value="C:extracellular space"/>
    <property type="evidence" value="ECO:0000318"/>
    <property type="project" value="GO_Central"/>
</dbReference>
<dbReference type="RefSeq" id="XP_009030913.1">
    <property type="nucleotide sequence ID" value="XM_009032665.1"/>
</dbReference>
<dbReference type="STRING" id="6412.T1G7I0"/>
<dbReference type="SUPFAM" id="SSF56496">
    <property type="entry name" value="Fibrinogen C-terminal domain-like"/>
    <property type="match status" value="1"/>
</dbReference>
<dbReference type="PROSITE" id="PS51406">
    <property type="entry name" value="FIBRINOGEN_C_2"/>
    <property type="match status" value="1"/>
</dbReference>
<dbReference type="CTD" id="20217027"/>
<dbReference type="InterPro" id="IPR050373">
    <property type="entry name" value="Fibrinogen_C-term_domain"/>
</dbReference>
<dbReference type="PANTHER" id="PTHR19143:SF444">
    <property type="entry name" value="PROTEIN SCABROUS"/>
    <property type="match status" value="1"/>
</dbReference>
<accession>T1G7I0</accession>
<dbReference type="RefSeq" id="XP_009029675.1">
    <property type="nucleotide sequence ID" value="XM_009031427.1"/>
</dbReference>
<dbReference type="CTD" id="20217133"/>
<dbReference type="Pfam" id="PF00147">
    <property type="entry name" value="Fibrinogen_C"/>
    <property type="match status" value="1"/>
</dbReference>
<dbReference type="EMBL" id="AMQM01007766">
    <property type="status" value="NOT_ANNOTATED_CDS"/>
    <property type="molecule type" value="Genomic_DNA"/>
</dbReference>
<keyword evidence="5" id="KW-1185">Reference proteome</keyword>
<proteinExistence type="predicted"/>
<evidence type="ECO:0000313" key="4">
    <source>
        <dbReference type="EnsemblMetazoa" id="HelroP89821"/>
    </source>
</evidence>
<dbReference type="KEGG" id="hro:HELRODRAFT_89821"/>
<dbReference type="KEGG" id="hro:HELRODRAFT_90633"/>
<reference evidence="2 5" key="2">
    <citation type="journal article" date="2013" name="Nature">
        <title>Insights into bilaterian evolution from three spiralian genomes.</title>
        <authorList>
            <person name="Simakov O."/>
            <person name="Marletaz F."/>
            <person name="Cho S.J."/>
            <person name="Edsinger-Gonzales E."/>
            <person name="Havlak P."/>
            <person name="Hellsten U."/>
            <person name="Kuo D.H."/>
            <person name="Larsson T."/>
            <person name="Lv J."/>
            <person name="Arendt D."/>
            <person name="Savage R."/>
            <person name="Osoegawa K."/>
            <person name="de Jong P."/>
            <person name="Grimwood J."/>
            <person name="Chapman J.A."/>
            <person name="Shapiro H."/>
            <person name="Aerts A."/>
            <person name="Otillar R.P."/>
            <person name="Terry A.Y."/>
            <person name="Boore J.L."/>
            <person name="Grigoriev I.V."/>
            <person name="Lindberg D.R."/>
            <person name="Seaver E.C."/>
            <person name="Weisblat D.A."/>
            <person name="Putnam N.H."/>
            <person name="Rokhsar D.S."/>
        </authorList>
    </citation>
    <scope>NUCLEOTIDE SEQUENCE</scope>
</reference>
<protein>
    <recommendedName>
        <fullName evidence="1">Fibrinogen C-terminal domain-containing protein</fullName>
    </recommendedName>
</protein>
<evidence type="ECO:0000313" key="5">
    <source>
        <dbReference type="Proteomes" id="UP000015101"/>
    </source>
</evidence>